<dbReference type="InterPro" id="IPR001128">
    <property type="entry name" value="Cyt_P450"/>
</dbReference>
<comment type="similarity">
    <text evidence="4 14">Belongs to the cytochrome P450 family.</text>
</comment>
<evidence type="ECO:0000256" key="6">
    <source>
        <dbReference type="ARBA" id="ARBA00022723"/>
    </source>
</evidence>
<dbReference type="InterPro" id="IPR017972">
    <property type="entry name" value="Cyt_P450_CS"/>
</dbReference>
<evidence type="ECO:0000313" key="15">
    <source>
        <dbReference type="EMBL" id="KAB7499154.1"/>
    </source>
</evidence>
<gene>
    <name evidence="15" type="primary">Cyp4d2</name>
    <name evidence="15" type="ORF">Anas_06627</name>
</gene>
<keyword evidence="12" id="KW-0472">Membrane</keyword>
<comment type="cofactor">
    <cofactor evidence="1 13">
        <name>heme</name>
        <dbReference type="ChEBI" id="CHEBI:30413"/>
    </cofactor>
</comment>
<dbReference type="PRINTS" id="PR00385">
    <property type="entry name" value="P450"/>
</dbReference>
<evidence type="ECO:0000256" key="5">
    <source>
        <dbReference type="ARBA" id="ARBA00022617"/>
    </source>
</evidence>
<proteinExistence type="inferred from homology"/>
<evidence type="ECO:0000256" key="2">
    <source>
        <dbReference type="ARBA" id="ARBA00004174"/>
    </source>
</evidence>
<dbReference type="GO" id="GO:0020037">
    <property type="term" value="F:heme binding"/>
    <property type="evidence" value="ECO:0007669"/>
    <property type="project" value="InterPro"/>
</dbReference>
<accession>A0A5N5SY65</accession>
<dbReference type="GO" id="GO:0005506">
    <property type="term" value="F:iron ion binding"/>
    <property type="evidence" value="ECO:0007669"/>
    <property type="project" value="InterPro"/>
</dbReference>
<dbReference type="FunFam" id="1.10.630.10:FF:000182">
    <property type="entry name" value="Cytochrome P450 3A4"/>
    <property type="match status" value="1"/>
</dbReference>
<dbReference type="PROSITE" id="PS00086">
    <property type="entry name" value="CYTOCHROME_P450"/>
    <property type="match status" value="1"/>
</dbReference>
<feature type="binding site" description="axial binding residue" evidence="13">
    <location>
        <position position="420"/>
    </location>
    <ligand>
        <name>heme</name>
        <dbReference type="ChEBI" id="CHEBI:30413"/>
    </ligand>
    <ligandPart>
        <name>Fe</name>
        <dbReference type="ChEBI" id="CHEBI:18248"/>
    </ligandPart>
</feature>
<evidence type="ECO:0000256" key="7">
    <source>
        <dbReference type="ARBA" id="ARBA00022824"/>
    </source>
</evidence>
<evidence type="ECO:0000313" key="16">
    <source>
        <dbReference type="Proteomes" id="UP000326759"/>
    </source>
</evidence>
<evidence type="ECO:0000256" key="11">
    <source>
        <dbReference type="ARBA" id="ARBA00023033"/>
    </source>
</evidence>
<evidence type="ECO:0000256" key="1">
    <source>
        <dbReference type="ARBA" id="ARBA00001971"/>
    </source>
</evidence>
<evidence type="ECO:0000256" key="3">
    <source>
        <dbReference type="ARBA" id="ARBA00004406"/>
    </source>
</evidence>
<dbReference type="InterPro" id="IPR050196">
    <property type="entry name" value="Cytochrome_P450_Monoox"/>
</dbReference>
<evidence type="ECO:0000256" key="14">
    <source>
        <dbReference type="RuleBase" id="RU000461"/>
    </source>
</evidence>
<evidence type="ECO:0000256" key="12">
    <source>
        <dbReference type="ARBA" id="ARBA00023136"/>
    </source>
</evidence>
<keyword evidence="10 13" id="KW-0408">Iron</keyword>
<dbReference type="PANTHER" id="PTHR24291">
    <property type="entry name" value="CYTOCHROME P450 FAMILY 4"/>
    <property type="match status" value="1"/>
</dbReference>
<dbReference type="InterPro" id="IPR036396">
    <property type="entry name" value="Cyt_P450_sf"/>
</dbReference>
<keyword evidence="6 13" id="KW-0479">Metal-binding</keyword>
<keyword evidence="7" id="KW-0256">Endoplasmic reticulum</keyword>
<comment type="subcellular location">
    <subcellularLocation>
        <location evidence="3">Endoplasmic reticulum membrane</location>
        <topology evidence="3">Peripheral membrane protein</topology>
    </subcellularLocation>
    <subcellularLocation>
        <location evidence="2">Microsome membrane</location>
        <topology evidence="2">Peripheral membrane protein</topology>
    </subcellularLocation>
</comment>
<dbReference type="SUPFAM" id="SSF48264">
    <property type="entry name" value="Cytochrome P450"/>
    <property type="match status" value="1"/>
</dbReference>
<keyword evidence="5 13" id="KW-0349">Heme</keyword>
<keyword evidence="8" id="KW-0492">Microsome</keyword>
<dbReference type="AlphaFoldDB" id="A0A5N5SY65"/>
<evidence type="ECO:0000256" key="4">
    <source>
        <dbReference type="ARBA" id="ARBA00010617"/>
    </source>
</evidence>
<dbReference type="Gene3D" id="1.10.630.10">
    <property type="entry name" value="Cytochrome P450"/>
    <property type="match status" value="1"/>
</dbReference>
<reference evidence="15 16" key="1">
    <citation type="journal article" date="2019" name="PLoS Biol.">
        <title>Sex chromosomes control vertical transmission of feminizing Wolbachia symbionts in an isopod.</title>
        <authorList>
            <person name="Becking T."/>
            <person name="Chebbi M.A."/>
            <person name="Giraud I."/>
            <person name="Moumen B."/>
            <person name="Laverre T."/>
            <person name="Caubet Y."/>
            <person name="Peccoud J."/>
            <person name="Gilbert C."/>
            <person name="Cordaux R."/>
        </authorList>
    </citation>
    <scope>NUCLEOTIDE SEQUENCE [LARGE SCALE GENOMIC DNA]</scope>
    <source>
        <strain evidence="15">ANa2</strain>
        <tissue evidence="15">Whole body excluding digestive tract and cuticle</tissue>
    </source>
</reference>
<dbReference type="GO" id="GO:0005789">
    <property type="term" value="C:endoplasmic reticulum membrane"/>
    <property type="evidence" value="ECO:0007669"/>
    <property type="project" value="UniProtKB-SubCell"/>
</dbReference>
<keyword evidence="9 14" id="KW-0560">Oxidoreductase</keyword>
<comment type="caution">
    <text evidence="15">The sequence shown here is derived from an EMBL/GenBank/DDBJ whole genome shotgun (WGS) entry which is preliminary data.</text>
</comment>
<dbReference type="GO" id="GO:0004497">
    <property type="term" value="F:monooxygenase activity"/>
    <property type="evidence" value="ECO:0007669"/>
    <property type="project" value="UniProtKB-KW"/>
</dbReference>
<evidence type="ECO:0000256" key="8">
    <source>
        <dbReference type="ARBA" id="ARBA00022848"/>
    </source>
</evidence>
<dbReference type="OrthoDB" id="1470350at2759"/>
<keyword evidence="11 14" id="KW-0503">Monooxygenase</keyword>
<dbReference type="PRINTS" id="PR00463">
    <property type="entry name" value="EP450I"/>
</dbReference>
<sequence length="474" mass="55124">MHYKNISAIRMSIILLIVAYTIPTDKTFFETFFNKFCAYPGGLSRIWIGFTPYCLIYSAKGAEVLLSNPKYLDKTVDYEAMQPWLGTGLLTSSGKKWQHRRKMLTPAFHFKILEDFVEVFNQKSSKFVSNLLEKADGKPFNIFPFITLCTLDIILETAMGSNINVQETPNLDYVESIYEMGRLVTDRQSRPWLQIGFVFKLLGYARRQEKCLKILHSFALEVIKERRRERNMVRMNKIEFDDDVLGKRKRLAFLDLLIESSEQKETLSDEDIREEVDTFMFEGHDTTAVSLNWTLYLLGRHPEAQNRVHEELDCIFGNSERAATPSDIREMKYLECCIKESLRLFPSVPVFGRGLKDDLIIDGHVVPKGTNAIVLTYRLHRDPEHFPEPNSFRPERFLSENSVRRNPYAYIPFSAGPRNCIGQKFAMLEEKVVLSTFLRKFRVESQEKMSDLKLTLNLILKPEKETVVKIFSRK</sequence>
<dbReference type="GO" id="GO:0016705">
    <property type="term" value="F:oxidoreductase activity, acting on paired donors, with incorporation or reduction of molecular oxygen"/>
    <property type="evidence" value="ECO:0007669"/>
    <property type="project" value="InterPro"/>
</dbReference>
<evidence type="ECO:0000256" key="9">
    <source>
        <dbReference type="ARBA" id="ARBA00023002"/>
    </source>
</evidence>
<protein>
    <submittedName>
        <fullName evidence="15">Cytochrome P450 4d2</fullName>
    </submittedName>
</protein>
<dbReference type="Proteomes" id="UP000326759">
    <property type="component" value="Unassembled WGS sequence"/>
</dbReference>
<dbReference type="PANTHER" id="PTHR24291:SF189">
    <property type="entry name" value="CYTOCHROME P450 4C3-RELATED"/>
    <property type="match status" value="1"/>
</dbReference>
<name>A0A5N5SY65_9CRUS</name>
<evidence type="ECO:0000256" key="10">
    <source>
        <dbReference type="ARBA" id="ARBA00023004"/>
    </source>
</evidence>
<organism evidence="15 16">
    <name type="scientific">Armadillidium nasatum</name>
    <dbReference type="NCBI Taxonomy" id="96803"/>
    <lineage>
        <taxon>Eukaryota</taxon>
        <taxon>Metazoa</taxon>
        <taxon>Ecdysozoa</taxon>
        <taxon>Arthropoda</taxon>
        <taxon>Crustacea</taxon>
        <taxon>Multicrustacea</taxon>
        <taxon>Malacostraca</taxon>
        <taxon>Eumalacostraca</taxon>
        <taxon>Peracarida</taxon>
        <taxon>Isopoda</taxon>
        <taxon>Oniscidea</taxon>
        <taxon>Crinocheta</taxon>
        <taxon>Armadillidiidae</taxon>
        <taxon>Armadillidium</taxon>
    </lineage>
</organism>
<evidence type="ECO:0000256" key="13">
    <source>
        <dbReference type="PIRSR" id="PIRSR602401-1"/>
    </source>
</evidence>
<keyword evidence="16" id="KW-1185">Reference proteome</keyword>
<dbReference type="EMBL" id="SEYY01018644">
    <property type="protein sequence ID" value="KAB7499154.1"/>
    <property type="molecule type" value="Genomic_DNA"/>
</dbReference>
<dbReference type="Pfam" id="PF00067">
    <property type="entry name" value="p450"/>
    <property type="match status" value="1"/>
</dbReference>
<dbReference type="InterPro" id="IPR002401">
    <property type="entry name" value="Cyt_P450_E_grp-I"/>
</dbReference>